<name>A0A1H0II08_9PSED</name>
<organism evidence="1 3">
    <name type="scientific">Pseudomonas extremorientalis</name>
    <dbReference type="NCBI Taxonomy" id="169669"/>
    <lineage>
        <taxon>Bacteria</taxon>
        <taxon>Pseudomonadati</taxon>
        <taxon>Pseudomonadota</taxon>
        <taxon>Gammaproteobacteria</taxon>
        <taxon>Pseudomonadales</taxon>
        <taxon>Pseudomonadaceae</taxon>
        <taxon>Pseudomonas</taxon>
    </lineage>
</organism>
<evidence type="ECO:0000313" key="2">
    <source>
        <dbReference type="EMBL" id="SDO31074.1"/>
    </source>
</evidence>
<dbReference type="RefSeq" id="WP_071490562.1">
    <property type="nucleotide sequence ID" value="NZ_CP089519.1"/>
</dbReference>
<evidence type="ECO:0000313" key="4">
    <source>
        <dbReference type="Proteomes" id="UP000182654"/>
    </source>
</evidence>
<dbReference type="PANTHER" id="PTHR35175:SF1">
    <property type="entry name" value="OXIDOREDUCTASE"/>
    <property type="match status" value="1"/>
</dbReference>
<dbReference type="InterPro" id="IPR010710">
    <property type="entry name" value="DUF1289"/>
</dbReference>
<protein>
    <submittedName>
        <fullName evidence="1">Fe-S protein</fullName>
    </submittedName>
</protein>
<sequence>MPNQTIKTPCVGLCSTVYGDLVCRGCKRYHHEVIQWNGYNAEEKQAVWLRLEQLLVQVMASKLQVFDAHLLRQQLENRKIRFVPHQSPYCWAYQLIARGARVISRLEAYGLGLLPEFRERSLADLRDAIDREFFLLSEAHYERYIAPGFIREAFGPPLIASF</sequence>
<dbReference type="EMBL" id="MDGK01000041">
    <property type="protein sequence ID" value="OIN07427.1"/>
    <property type="molecule type" value="Genomic_DNA"/>
</dbReference>
<gene>
    <name evidence="1" type="ORF">BFN10_16495</name>
    <name evidence="2" type="ORF">SAMN04490184_0235</name>
</gene>
<dbReference type="AlphaFoldDB" id="A0A1H0II08"/>
<dbReference type="Pfam" id="PF06945">
    <property type="entry name" value="DUF1289"/>
    <property type="match status" value="1"/>
</dbReference>
<reference evidence="2 4" key="2">
    <citation type="submission" date="2016-10" db="EMBL/GenBank/DDBJ databases">
        <authorList>
            <person name="Varghese N."/>
            <person name="Submissions S."/>
        </authorList>
    </citation>
    <scope>NUCLEOTIDE SEQUENCE [LARGE SCALE GENOMIC DNA]</scope>
    <source>
        <strain evidence="2 4">BS2774</strain>
    </source>
</reference>
<dbReference type="Proteomes" id="UP000181686">
    <property type="component" value="Unassembled WGS sequence"/>
</dbReference>
<dbReference type="EMBL" id="LT629708">
    <property type="protein sequence ID" value="SDO31074.1"/>
    <property type="molecule type" value="Genomic_DNA"/>
</dbReference>
<dbReference type="PANTHER" id="PTHR35175">
    <property type="entry name" value="DUF1289 DOMAIN-CONTAINING PROTEIN"/>
    <property type="match status" value="1"/>
</dbReference>
<proteinExistence type="predicted"/>
<reference evidence="1 3" key="1">
    <citation type="submission" date="2016-08" db="EMBL/GenBank/DDBJ databases">
        <title>Draft genome sequence of the type strain of Pseudomonas extremorientalis LMG 19695T isolated from drinking water reservoir.</title>
        <authorList>
            <person name="Tambong J.T."/>
        </authorList>
    </citation>
    <scope>NUCLEOTIDE SEQUENCE [LARGE SCALE GENOMIC DNA]</scope>
    <source>
        <strain evidence="1 3">LMG 19695</strain>
    </source>
</reference>
<evidence type="ECO:0000313" key="1">
    <source>
        <dbReference type="EMBL" id="OIN07427.1"/>
    </source>
</evidence>
<accession>A0A1H0II08</accession>
<dbReference type="Proteomes" id="UP000182654">
    <property type="component" value="Chromosome I"/>
</dbReference>
<evidence type="ECO:0000313" key="3">
    <source>
        <dbReference type="Proteomes" id="UP000181686"/>
    </source>
</evidence>
<keyword evidence="4" id="KW-1185">Reference proteome</keyword>